<comment type="caution">
    <text evidence="1">The sequence shown here is derived from an EMBL/GenBank/DDBJ whole genome shotgun (WGS) entry which is preliminary data.</text>
</comment>
<protein>
    <submittedName>
        <fullName evidence="1">Uncharacterized protein</fullName>
    </submittedName>
</protein>
<dbReference type="AlphaFoldDB" id="A0A4Y7TQ30"/>
<keyword evidence="2" id="KW-1185">Reference proteome</keyword>
<sequence>MPSLGRCKSLAEDPEDAMHINTFIGRCPQLDSLATQCVELDDFRRIIFATRPRFAAFGHEKQALTGLQVKQLLRTLLTGSDSTNQIREFFIFDAGNYDLTRSSAFVNGIVHCLREVCWDEAASPKPSAALRRVDVHSPTSIPGRAESSVRELYRQGLISSTADIQFHWSDQRDGYLCMLAENKWSTSTGPVTAEWNSTPLPYWRS</sequence>
<dbReference type="Proteomes" id="UP000298030">
    <property type="component" value="Unassembled WGS sequence"/>
</dbReference>
<evidence type="ECO:0000313" key="2">
    <source>
        <dbReference type="Proteomes" id="UP000298030"/>
    </source>
</evidence>
<reference evidence="1 2" key="1">
    <citation type="journal article" date="2019" name="Nat. Ecol. Evol.">
        <title>Megaphylogeny resolves global patterns of mushroom evolution.</title>
        <authorList>
            <person name="Varga T."/>
            <person name="Krizsan K."/>
            <person name="Foldi C."/>
            <person name="Dima B."/>
            <person name="Sanchez-Garcia M."/>
            <person name="Sanchez-Ramirez S."/>
            <person name="Szollosi G.J."/>
            <person name="Szarkandi J.G."/>
            <person name="Papp V."/>
            <person name="Albert L."/>
            <person name="Andreopoulos W."/>
            <person name="Angelini C."/>
            <person name="Antonin V."/>
            <person name="Barry K.W."/>
            <person name="Bougher N.L."/>
            <person name="Buchanan P."/>
            <person name="Buyck B."/>
            <person name="Bense V."/>
            <person name="Catcheside P."/>
            <person name="Chovatia M."/>
            <person name="Cooper J."/>
            <person name="Damon W."/>
            <person name="Desjardin D."/>
            <person name="Finy P."/>
            <person name="Geml J."/>
            <person name="Haridas S."/>
            <person name="Hughes K."/>
            <person name="Justo A."/>
            <person name="Karasinski D."/>
            <person name="Kautmanova I."/>
            <person name="Kiss B."/>
            <person name="Kocsube S."/>
            <person name="Kotiranta H."/>
            <person name="LaButti K.M."/>
            <person name="Lechner B.E."/>
            <person name="Liimatainen K."/>
            <person name="Lipzen A."/>
            <person name="Lukacs Z."/>
            <person name="Mihaltcheva S."/>
            <person name="Morgado L.N."/>
            <person name="Niskanen T."/>
            <person name="Noordeloos M.E."/>
            <person name="Ohm R.A."/>
            <person name="Ortiz-Santana B."/>
            <person name="Ovrebo C."/>
            <person name="Racz N."/>
            <person name="Riley R."/>
            <person name="Savchenko A."/>
            <person name="Shiryaev A."/>
            <person name="Soop K."/>
            <person name="Spirin V."/>
            <person name="Szebenyi C."/>
            <person name="Tomsovsky M."/>
            <person name="Tulloss R.E."/>
            <person name="Uehling J."/>
            <person name="Grigoriev I.V."/>
            <person name="Vagvolgyi C."/>
            <person name="Papp T."/>
            <person name="Martin F.M."/>
            <person name="Miettinen O."/>
            <person name="Hibbett D.S."/>
            <person name="Nagy L.G."/>
        </authorList>
    </citation>
    <scope>NUCLEOTIDE SEQUENCE [LARGE SCALE GENOMIC DNA]</scope>
    <source>
        <strain evidence="1 2">FP101781</strain>
    </source>
</reference>
<organism evidence="1 2">
    <name type="scientific">Coprinellus micaceus</name>
    <name type="common">Glistening ink-cap mushroom</name>
    <name type="synonym">Coprinus micaceus</name>
    <dbReference type="NCBI Taxonomy" id="71717"/>
    <lineage>
        <taxon>Eukaryota</taxon>
        <taxon>Fungi</taxon>
        <taxon>Dikarya</taxon>
        <taxon>Basidiomycota</taxon>
        <taxon>Agaricomycotina</taxon>
        <taxon>Agaricomycetes</taxon>
        <taxon>Agaricomycetidae</taxon>
        <taxon>Agaricales</taxon>
        <taxon>Agaricineae</taxon>
        <taxon>Psathyrellaceae</taxon>
        <taxon>Coprinellus</taxon>
    </lineage>
</organism>
<gene>
    <name evidence="1" type="ORF">FA13DRAFT_1243373</name>
</gene>
<accession>A0A4Y7TQ30</accession>
<evidence type="ECO:0000313" key="1">
    <source>
        <dbReference type="EMBL" id="TEB36300.1"/>
    </source>
</evidence>
<name>A0A4Y7TQ30_COPMI</name>
<proteinExistence type="predicted"/>
<dbReference type="EMBL" id="QPFP01000006">
    <property type="protein sequence ID" value="TEB36300.1"/>
    <property type="molecule type" value="Genomic_DNA"/>
</dbReference>